<dbReference type="SUPFAM" id="SSF55073">
    <property type="entry name" value="Nucleotide cyclase"/>
    <property type="match status" value="1"/>
</dbReference>
<dbReference type="Proteomes" id="UP000663834">
    <property type="component" value="Unassembled WGS sequence"/>
</dbReference>
<dbReference type="InterPro" id="IPR001054">
    <property type="entry name" value="A/G_cyclase"/>
</dbReference>
<keyword evidence="7" id="KW-0141">cGMP biosynthesis</keyword>
<dbReference type="InterPro" id="IPR042463">
    <property type="entry name" value="HNOB_dom_associated_sf"/>
</dbReference>
<keyword evidence="3" id="KW-0963">Cytoplasm</keyword>
<dbReference type="Gene3D" id="3.30.70.1230">
    <property type="entry name" value="Nucleotide cyclase"/>
    <property type="match status" value="1"/>
</dbReference>
<gene>
    <name evidence="10" type="ORF">KQP761_LOCUS20538</name>
</gene>
<dbReference type="EMBL" id="CAJNOW010010664">
    <property type="protein sequence ID" value="CAF1584843.1"/>
    <property type="molecule type" value="Genomic_DNA"/>
</dbReference>
<dbReference type="Pfam" id="PF00211">
    <property type="entry name" value="Guanylate_cyc"/>
    <property type="match status" value="1"/>
</dbReference>
<dbReference type="PANTHER" id="PTHR45655">
    <property type="entry name" value="GUANYLATE CYCLASE SOLUBLE SUBUNIT BETA-2"/>
    <property type="match status" value="1"/>
</dbReference>
<evidence type="ECO:0000256" key="5">
    <source>
        <dbReference type="ARBA" id="ARBA00023134"/>
    </source>
</evidence>
<dbReference type="InterPro" id="IPR029787">
    <property type="entry name" value="Nucleotide_cyclase"/>
</dbReference>
<evidence type="ECO:0000256" key="2">
    <source>
        <dbReference type="ARBA" id="ARBA00012202"/>
    </source>
</evidence>
<dbReference type="Gene3D" id="6.10.250.780">
    <property type="match status" value="1"/>
</dbReference>
<evidence type="ECO:0000256" key="6">
    <source>
        <dbReference type="ARBA" id="ARBA00023239"/>
    </source>
</evidence>
<comment type="caution">
    <text evidence="10">The sequence shown here is derived from an EMBL/GenBank/DDBJ whole genome shotgun (WGS) entry which is preliminary data.</text>
</comment>
<dbReference type="PANTHER" id="PTHR45655:SF5">
    <property type="entry name" value="SOLUBLE GUANYLATE CYCLASE 89DA-RELATED"/>
    <property type="match status" value="1"/>
</dbReference>
<evidence type="ECO:0000256" key="8">
    <source>
        <dbReference type="SAM" id="MobiDB-lite"/>
    </source>
</evidence>
<evidence type="ECO:0000256" key="1">
    <source>
        <dbReference type="ARBA" id="ARBA00004496"/>
    </source>
</evidence>
<name>A0A815ZMS6_9BILA</name>
<evidence type="ECO:0000313" key="10">
    <source>
        <dbReference type="EMBL" id="CAF1584843.1"/>
    </source>
</evidence>
<dbReference type="SUPFAM" id="SSF111126">
    <property type="entry name" value="Ligand-binding domain in the NO signalling and Golgi transport"/>
    <property type="match status" value="1"/>
</dbReference>
<dbReference type="AlphaFoldDB" id="A0A815ZMS6"/>
<evidence type="ECO:0000256" key="7">
    <source>
        <dbReference type="ARBA" id="ARBA00023293"/>
    </source>
</evidence>
<proteinExistence type="predicted"/>
<dbReference type="OrthoDB" id="1890790at2759"/>
<reference evidence="10" key="1">
    <citation type="submission" date="2021-02" db="EMBL/GenBank/DDBJ databases">
        <authorList>
            <person name="Nowell W R."/>
        </authorList>
    </citation>
    <scope>NUCLEOTIDE SEQUENCE</scope>
</reference>
<dbReference type="Gene3D" id="3.90.1520.10">
    <property type="entry name" value="H-NOX domain"/>
    <property type="match status" value="1"/>
</dbReference>
<dbReference type="GO" id="GO:0019934">
    <property type="term" value="P:cGMP-mediated signaling"/>
    <property type="evidence" value="ECO:0007669"/>
    <property type="project" value="TreeGrafter"/>
</dbReference>
<protein>
    <recommendedName>
        <fullName evidence="2">guanylate cyclase</fullName>
        <ecNumber evidence="2">4.6.1.2</ecNumber>
    </recommendedName>
</protein>
<dbReference type="GO" id="GO:0008074">
    <property type="term" value="C:guanylate cyclase complex, soluble"/>
    <property type="evidence" value="ECO:0007669"/>
    <property type="project" value="TreeGrafter"/>
</dbReference>
<dbReference type="GO" id="GO:0004383">
    <property type="term" value="F:guanylate cyclase activity"/>
    <property type="evidence" value="ECO:0007669"/>
    <property type="project" value="UniProtKB-EC"/>
</dbReference>
<dbReference type="GO" id="GO:0070482">
    <property type="term" value="P:response to oxygen levels"/>
    <property type="evidence" value="ECO:0007669"/>
    <property type="project" value="TreeGrafter"/>
</dbReference>
<dbReference type="Pfam" id="PF07701">
    <property type="entry name" value="HNOBA"/>
    <property type="match status" value="1"/>
</dbReference>
<dbReference type="Pfam" id="PF07700">
    <property type="entry name" value="HNOB"/>
    <property type="match status" value="1"/>
</dbReference>
<evidence type="ECO:0000313" key="11">
    <source>
        <dbReference type="Proteomes" id="UP000663834"/>
    </source>
</evidence>
<comment type="subcellular location">
    <subcellularLocation>
        <location evidence="1">Cytoplasm</location>
    </subcellularLocation>
</comment>
<dbReference type="GO" id="GO:0020037">
    <property type="term" value="F:heme binding"/>
    <property type="evidence" value="ECO:0007669"/>
    <property type="project" value="InterPro"/>
</dbReference>
<dbReference type="Gene3D" id="3.30.450.260">
    <property type="entry name" value="Haem NO binding associated domain"/>
    <property type="match status" value="1"/>
</dbReference>
<dbReference type="PROSITE" id="PS50125">
    <property type="entry name" value="GUANYLATE_CYCLASE_2"/>
    <property type="match status" value="1"/>
</dbReference>
<feature type="region of interest" description="Disordered" evidence="8">
    <location>
        <begin position="485"/>
        <end position="504"/>
    </location>
</feature>
<feature type="domain" description="Guanylate cyclase" evidence="9">
    <location>
        <begin position="422"/>
        <end position="584"/>
    </location>
</feature>
<evidence type="ECO:0000259" key="9">
    <source>
        <dbReference type="PROSITE" id="PS50125"/>
    </source>
</evidence>
<dbReference type="EC" id="4.6.1.2" evidence="2"/>
<organism evidence="10 11">
    <name type="scientific">Rotaria magnacalcarata</name>
    <dbReference type="NCBI Taxonomy" id="392030"/>
    <lineage>
        <taxon>Eukaryota</taxon>
        <taxon>Metazoa</taxon>
        <taxon>Spiralia</taxon>
        <taxon>Gnathifera</taxon>
        <taxon>Rotifera</taxon>
        <taxon>Eurotatoria</taxon>
        <taxon>Bdelloidea</taxon>
        <taxon>Philodinida</taxon>
        <taxon>Philodinidae</taxon>
        <taxon>Rotaria</taxon>
    </lineage>
</organism>
<dbReference type="GO" id="GO:0005525">
    <property type="term" value="F:GTP binding"/>
    <property type="evidence" value="ECO:0007669"/>
    <property type="project" value="UniProtKB-KW"/>
</dbReference>
<keyword evidence="4" id="KW-0547">Nucleotide-binding</keyword>
<dbReference type="CDD" id="cd07302">
    <property type="entry name" value="CHD"/>
    <property type="match status" value="1"/>
</dbReference>
<dbReference type="InterPro" id="IPR024096">
    <property type="entry name" value="NO_sig/Golgi_transp_ligand-bd"/>
</dbReference>
<evidence type="ECO:0000256" key="4">
    <source>
        <dbReference type="ARBA" id="ARBA00022741"/>
    </source>
</evidence>
<dbReference type="InterPro" id="IPR038158">
    <property type="entry name" value="H-NOX_domain_sf"/>
</dbReference>
<dbReference type="InterPro" id="IPR011645">
    <property type="entry name" value="HNOB_dom_associated"/>
</dbReference>
<sequence length="710" mass="80848">MVYGILLESIVQSFVLEKYDKILLEQVEESVQHCLTNLNLFELYDDNLMFGIAEALAEILHEGEPDLYMEFFGVCFVKFFTTYGYDKILRVAGRHFRDFLHSIDQLHDSTRFSFPKMKSPLFHVTDEDENGAVLHYKSRRRGFQRYIVGQLKECALKFFKEKILVCVRDDISTNEYTHLVFRVDFNNFTARSIERRLMQGPKLHNVTSATFFQVFPFAIVLDHQLRIVHLGTAIKNIFPVGTVLSGRALEDVFRLIRPDITLEWDKVLSYGRHIVFVIESKIPLCTNPSAVGRKFGSNNTQIRLKGQMKLMSDWNMIAFLCHPILATTEEMLSVGLFLRDLNFYDGSSEILIVGMQHARTLQVAIDKQHAWITKLQTSKSELQEWRRKGKHLLYSMMPRHIANMLQDGVLANSICESHKLLTILFGYSIDFKEVIQKLNPQQIVESINTTVNAFDQCAERFDVFKVETKADLSYMVVAGIQDRSVHPQRRESTTSQSTTNGFSISDELGSEMKNPLGLNQAELVAGLALELLKSSKKVINPITKQPFRVKFGFHSGPAVGGIVGAKNFQYCLFGDTVNTASRITTSGEPGRIHLSSTSYELLKDSPYFELQYKGKTELKGKGLFETYWLIGPTAIYISAIEHAAFDVDDAETLNSNIQQATMFENLTGTNFNHTSDNEMINVTRRPSVMSTINRRTSLLNGQCPFSTHFN</sequence>
<keyword evidence="5" id="KW-0342">GTP-binding</keyword>
<dbReference type="InterPro" id="IPR011644">
    <property type="entry name" value="Heme_NO-bd"/>
</dbReference>
<evidence type="ECO:0000256" key="3">
    <source>
        <dbReference type="ARBA" id="ARBA00022490"/>
    </source>
</evidence>
<keyword evidence="6" id="KW-0456">Lyase</keyword>
<dbReference type="SMART" id="SM00044">
    <property type="entry name" value="CYCc"/>
    <property type="match status" value="1"/>
</dbReference>
<accession>A0A815ZMS6</accession>